<dbReference type="Proteomes" id="UP000225215">
    <property type="component" value="Segment"/>
</dbReference>
<feature type="binding site" evidence="9">
    <location>
        <begin position="168"/>
        <end position="171"/>
    </location>
    <ligand>
        <name>substrate</name>
    </ligand>
</feature>
<reference evidence="12 13" key="1">
    <citation type="journal article" date="2017" name="Sci. Rep.">
        <title>Characterization and diversity of phages infecting Aeromonas salmonicida subsp. salmonicida.</title>
        <authorList>
            <person name="Vincent A.T."/>
            <person name="Paquet V.E."/>
            <person name="Bernatchez A."/>
            <person name="Tremblay D.M."/>
            <person name="Moineau S."/>
            <person name="Charette S.J."/>
        </authorList>
    </citation>
    <scope>NUCLEOTIDE SEQUENCE [LARGE SCALE GENOMIC DNA]</scope>
</reference>
<evidence type="ECO:0000256" key="8">
    <source>
        <dbReference type="PIRSR" id="PIRSR035805-1"/>
    </source>
</evidence>
<evidence type="ECO:0000256" key="7">
    <source>
        <dbReference type="ARBA" id="ARBA00022840"/>
    </source>
</evidence>
<comment type="similarity">
    <text evidence="1 11">Belongs to the thymidine kinase family.</text>
</comment>
<dbReference type="SUPFAM" id="SSF57716">
    <property type="entry name" value="Glucocorticoid receptor-like (DNA-binding domain)"/>
    <property type="match status" value="1"/>
</dbReference>
<dbReference type="Gene3D" id="3.40.50.300">
    <property type="entry name" value="P-loop containing nucleotide triphosphate hydrolases"/>
    <property type="match status" value="1"/>
</dbReference>
<protein>
    <recommendedName>
        <fullName evidence="2 10">Thymidine kinase</fullName>
        <ecNumber evidence="2 10">2.7.1.21</ecNumber>
    </recommendedName>
</protein>
<dbReference type="HAMAP" id="MF_00124">
    <property type="entry name" value="Thymidine_kinase"/>
    <property type="match status" value="1"/>
</dbReference>
<evidence type="ECO:0000256" key="3">
    <source>
        <dbReference type="ARBA" id="ARBA00022634"/>
    </source>
</evidence>
<proteinExistence type="inferred from homology"/>
<dbReference type="GO" id="GO:0046104">
    <property type="term" value="P:thymidine metabolic process"/>
    <property type="evidence" value="ECO:0007669"/>
    <property type="project" value="TreeGrafter"/>
</dbReference>
<dbReference type="GO" id="GO:0005524">
    <property type="term" value="F:ATP binding"/>
    <property type="evidence" value="ECO:0007669"/>
    <property type="project" value="UniProtKB-KW"/>
</dbReference>
<keyword evidence="3 10" id="KW-0237">DNA synthesis</keyword>
<dbReference type="PIRSF" id="PIRSF035805">
    <property type="entry name" value="TK_cell"/>
    <property type="match status" value="1"/>
</dbReference>
<dbReference type="InterPro" id="IPR027417">
    <property type="entry name" value="P-loop_NTPase"/>
</dbReference>
<evidence type="ECO:0000256" key="9">
    <source>
        <dbReference type="PIRSR" id="PIRSR035805-2"/>
    </source>
</evidence>
<dbReference type="GO" id="GO:0004797">
    <property type="term" value="F:thymidine kinase activity"/>
    <property type="evidence" value="ECO:0007669"/>
    <property type="project" value="UniProtKB-EC"/>
</dbReference>
<sequence length="191" mass="21436">MSSLHFHHSAMNSGKSTHLLQVAYNYEERGMNVLVIKPNIDTRDGDFVKARIGLSRPAVMFSKDENLIDLFLSYSIGSKRDCILVDEAQFMTIEQVKQLAKIVDDYDVPVMCYGLMSDSNGNMFDASRQLVVMAEQLVEHKTICWCGSKASMNMRINEGGEKILGDQVCIGGNDKFISVCRKHWVSGKPHP</sequence>
<organism evidence="12 13">
    <name type="scientific">Aeromonas phage 65.2</name>
    <dbReference type="NCBI Taxonomy" id="1932896"/>
    <lineage>
        <taxon>Viruses</taxon>
        <taxon>Duplodnaviria</taxon>
        <taxon>Heunggongvirae</taxon>
        <taxon>Uroviricota</taxon>
        <taxon>Caudoviricetes</taxon>
        <taxon>Pantevenvirales</taxon>
        <taxon>Straboviridae</taxon>
        <taxon>Emmerichvirinae</taxon>
        <taxon>Ishigurovirus</taxon>
        <taxon>Ishigurovirus osborne</taxon>
    </lineage>
</organism>
<dbReference type="GO" id="GO:0071897">
    <property type="term" value="P:DNA biosynthetic process"/>
    <property type="evidence" value="ECO:0007669"/>
    <property type="project" value="UniProtKB-KW"/>
</dbReference>
<dbReference type="SUPFAM" id="SSF52540">
    <property type="entry name" value="P-loop containing nucleoside triphosphate hydrolases"/>
    <property type="match status" value="1"/>
</dbReference>
<evidence type="ECO:0000256" key="11">
    <source>
        <dbReference type="RuleBase" id="RU004165"/>
    </source>
</evidence>
<evidence type="ECO:0000256" key="10">
    <source>
        <dbReference type="RuleBase" id="RU000544"/>
    </source>
</evidence>
<dbReference type="Pfam" id="PF00265">
    <property type="entry name" value="TK"/>
    <property type="match status" value="1"/>
</dbReference>
<evidence type="ECO:0000256" key="6">
    <source>
        <dbReference type="ARBA" id="ARBA00022777"/>
    </source>
</evidence>
<dbReference type="EMBL" id="KY290955">
    <property type="protein sequence ID" value="APU01531.1"/>
    <property type="molecule type" value="Genomic_DNA"/>
</dbReference>
<evidence type="ECO:0000256" key="1">
    <source>
        <dbReference type="ARBA" id="ARBA00007587"/>
    </source>
</evidence>
<evidence type="ECO:0000256" key="5">
    <source>
        <dbReference type="ARBA" id="ARBA00022741"/>
    </source>
</evidence>
<keyword evidence="7 10" id="KW-0067">ATP-binding</keyword>
<keyword evidence="5 10" id="KW-0547">Nucleotide-binding</keyword>
<dbReference type="PANTHER" id="PTHR11441">
    <property type="entry name" value="THYMIDINE KINASE"/>
    <property type="match status" value="1"/>
</dbReference>
<evidence type="ECO:0000313" key="12">
    <source>
        <dbReference type="EMBL" id="APU01531.1"/>
    </source>
</evidence>
<accession>A0A219YBZ4</accession>
<evidence type="ECO:0000256" key="4">
    <source>
        <dbReference type="ARBA" id="ARBA00022679"/>
    </source>
</evidence>
<comment type="catalytic activity">
    <reaction evidence="10">
        <text>thymidine + ATP = dTMP + ADP + H(+)</text>
        <dbReference type="Rhea" id="RHEA:19129"/>
        <dbReference type="ChEBI" id="CHEBI:15378"/>
        <dbReference type="ChEBI" id="CHEBI:17748"/>
        <dbReference type="ChEBI" id="CHEBI:30616"/>
        <dbReference type="ChEBI" id="CHEBI:63528"/>
        <dbReference type="ChEBI" id="CHEBI:456216"/>
        <dbReference type="EC" id="2.7.1.21"/>
    </reaction>
</comment>
<dbReference type="PANTHER" id="PTHR11441:SF0">
    <property type="entry name" value="THYMIDINE KINASE, CYTOSOLIC"/>
    <property type="match status" value="1"/>
</dbReference>
<keyword evidence="6 10" id="KW-0418">Kinase</keyword>
<evidence type="ECO:0000256" key="2">
    <source>
        <dbReference type="ARBA" id="ARBA00012118"/>
    </source>
</evidence>
<dbReference type="EC" id="2.7.1.21" evidence="2 10"/>
<dbReference type="InterPro" id="IPR001267">
    <property type="entry name" value="Thymidine_kinase"/>
</dbReference>
<dbReference type="NCBIfam" id="NF003300">
    <property type="entry name" value="PRK04296.1-5"/>
    <property type="match status" value="1"/>
</dbReference>
<dbReference type="Gene3D" id="3.30.60.20">
    <property type="match status" value="1"/>
</dbReference>
<name>A0A219YBZ4_9CAUD</name>
<keyword evidence="4 10" id="KW-0808">Transferase</keyword>
<evidence type="ECO:0000313" key="13">
    <source>
        <dbReference type="Proteomes" id="UP000225215"/>
    </source>
</evidence>
<feature type="active site" description="Proton acceptor" evidence="8">
    <location>
        <position position="87"/>
    </location>
</feature>